<dbReference type="EMBL" id="QICH01000001">
    <property type="protein sequence ID" value="PXF64204.1"/>
    <property type="molecule type" value="Genomic_DNA"/>
</dbReference>
<accession>A0A318DAD1</accession>
<proteinExistence type="predicted"/>
<name>A0A318DAD1_9GAMM</name>
<dbReference type="OrthoDB" id="9801841at2"/>
<comment type="caution">
    <text evidence="1">The sequence shown here is derived from an EMBL/GenBank/DDBJ whole genome shotgun (WGS) entry which is preliminary data.</text>
</comment>
<dbReference type="InterPro" id="IPR017748">
    <property type="entry name" value="TagF"/>
</dbReference>
<gene>
    <name evidence="1" type="primary">tagF</name>
    <name evidence="1" type="ORF">DL796_03450</name>
</gene>
<dbReference type="Gene3D" id="3.40.1730.10">
    <property type="entry name" value="pa0076 domain"/>
    <property type="match status" value="1"/>
</dbReference>
<sequence length="255" mass="29545">MSEQLIDKNEIGKIACFGKIRAKGDFVSRNLDYQVQEYLDTWLQSAFGISQQQIGDDWLKFYLTSPIWRFVIRNRKMNKDIVGFMMPSIDKVGRYYPLFMLEVFEDGKLCGGDLYCKSFEELEEMAMSTLDGSDHSIDFFKGLNRAGFPLLEEQPPVSELLQRLSDSDEELDSATMRYLWQQPGNFMSLRYEDEASTTIEGVWWTEGSEAVNRSVIYCSGLPPVDGYSAMLDGKWEHWGWQERNNKEEEETFAAE</sequence>
<dbReference type="NCBIfam" id="TIGR03373">
    <property type="entry name" value="VI_minor_4"/>
    <property type="match status" value="1"/>
</dbReference>
<dbReference type="InterPro" id="IPR038225">
    <property type="entry name" value="TagF_sf"/>
</dbReference>
<reference evidence="1 2" key="1">
    <citation type="submission" date="2018-05" db="EMBL/GenBank/DDBJ databases">
        <title>Kangiella spongicola genome sequence.</title>
        <authorList>
            <person name="Maclea K.S."/>
            <person name="Goen A.E."/>
            <person name="Kelley C."/>
            <person name="Underriner A."/>
            <person name="Silverwood T."/>
            <person name="Trachtenberg A.M."/>
        </authorList>
    </citation>
    <scope>NUCLEOTIDE SEQUENCE [LARGE SCALE GENOMIC DNA]</scope>
    <source>
        <strain evidence="1 2">ATCC BAA-2076</strain>
    </source>
</reference>
<dbReference type="RefSeq" id="WP_110199992.1">
    <property type="nucleotide sequence ID" value="NZ_QICH01000001.1"/>
</dbReference>
<dbReference type="Proteomes" id="UP000247689">
    <property type="component" value="Unassembled WGS sequence"/>
</dbReference>
<protein>
    <submittedName>
        <fullName evidence="1">Type VI secretion system-associated protein TagF</fullName>
    </submittedName>
</protein>
<organism evidence="1 2">
    <name type="scientific">Kangiella spongicola</name>
    <dbReference type="NCBI Taxonomy" id="796379"/>
    <lineage>
        <taxon>Bacteria</taxon>
        <taxon>Pseudomonadati</taxon>
        <taxon>Pseudomonadota</taxon>
        <taxon>Gammaproteobacteria</taxon>
        <taxon>Kangiellales</taxon>
        <taxon>Kangiellaceae</taxon>
        <taxon>Kangiella</taxon>
    </lineage>
</organism>
<evidence type="ECO:0000313" key="1">
    <source>
        <dbReference type="EMBL" id="PXF64204.1"/>
    </source>
</evidence>
<keyword evidence="2" id="KW-1185">Reference proteome</keyword>
<dbReference type="AlphaFoldDB" id="A0A318DAD1"/>
<dbReference type="PIRSF" id="PIRSF029287">
    <property type="entry name" value="UCP029287"/>
    <property type="match status" value="1"/>
</dbReference>
<dbReference type="Pfam" id="PF09867">
    <property type="entry name" value="TagF_N"/>
    <property type="match status" value="1"/>
</dbReference>
<evidence type="ECO:0000313" key="2">
    <source>
        <dbReference type="Proteomes" id="UP000247689"/>
    </source>
</evidence>